<dbReference type="Proteomes" id="UP001523392">
    <property type="component" value="Unassembled WGS sequence"/>
</dbReference>
<comment type="caution">
    <text evidence="1">The sequence shown here is derived from an EMBL/GenBank/DDBJ whole genome shotgun (WGS) entry which is preliminary data.</text>
</comment>
<dbReference type="EMBL" id="JAFIRR010000113">
    <property type="protein sequence ID" value="MCO6418056.1"/>
    <property type="molecule type" value="Genomic_DNA"/>
</dbReference>
<evidence type="ECO:0000313" key="2">
    <source>
        <dbReference type="Proteomes" id="UP001523392"/>
    </source>
</evidence>
<reference evidence="1 2" key="1">
    <citation type="submission" date="2021-12" db="EMBL/GenBank/DDBJ databases">
        <title>Siccirubricoccus leaddurans sp. nov., a high concentration Zn2+ tolerance bacterium.</title>
        <authorList>
            <person name="Cao Y."/>
        </authorList>
    </citation>
    <scope>NUCLEOTIDE SEQUENCE [LARGE SCALE GENOMIC DNA]</scope>
    <source>
        <strain evidence="1 2">KC 17139</strain>
    </source>
</reference>
<protein>
    <recommendedName>
        <fullName evidence="3">Molecular chaperone HtpG</fullName>
    </recommendedName>
</protein>
<dbReference type="Gene3D" id="1.20.120.790">
    <property type="entry name" value="Heat shock protein 90, C-terminal domain"/>
    <property type="match status" value="1"/>
</dbReference>
<keyword evidence="2" id="KW-1185">Reference proteome</keyword>
<evidence type="ECO:0008006" key="3">
    <source>
        <dbReference type="Google" id="ProtNLM"/>
    </source>
</evidence>
<proteinExistence type="predicted"/>
<sequence>ALPVLEVNPRHPLLRRLAALPDGDAALAEQAGLLLDLARVQDGDAPRDPAGFARRVAAALAVA</sequence>
<dbReference type="RefSeq" id="WP_252954685.1">
    <property type="nucleotide sequence ID" value="NZ_JAFIRR010000113.1"/>
</dbReference>
<gene>
    <name evidence="1" type="ORF">JYK14_18085</name>
</gene>
<dbReference type="SUPFAM" id="SSF110942">
    <property type="entry name" value="HSP90 C-terminal domain"/>
    <property type="match status" value="1"/>
</dbReference>
<dbReference type="InterPro" id="IPR037196">
    <property type="entry name" value="HSP90_C"/>
</dbReference>
<feature type="non-terminal residue" evidence="1">
    <location>
        <position position="1"/>
    </location>
</feature>
<evidence type="ECO:0000313" key="1">
    <source>
        <dbReference type="EMBL" id="MCO6418056.1"/>
    </source>
</evidence>
<name>A0ABT1D7Z3_9PROT</name>
<accession>A0ABT1D7Z3</accession>
<organism evidence="1 2">
    <name type="scientific">Siccirubricoccus soli</name>
    <dbReference type="NCBI Taxonomy" id="2899147"/>
    <lineage>
        <taxon>Bacteria</taxon>
        <taxon>Pseudomonadati</taxon>
        <taxon>Pseudomonadota</taxon>
        <taxon>Alphaproteobacteria</taxon>
        <taxon>Acetobacterales</taxon>
        <taxon>Roseomonadaceae</taxon>
        <taxon>Siccirubricoccus</taxon>
    </lineage>
</organism>